<evidence type="ECO:0000313" key="1">
    <source>
        <dbReference type="EMBL" id="AAN79884.1"/>
    </source>
</evidence>
<dbReference type="AlphaFoldDB" id="A0A0H2V6C5"/>
<name>A0A0H2V6C5_ECOL6</name>
<keyword evidence="2" id="KW-1185">Reference proteome</keyword>
<dbReference type="HOGENOM" id="CLU_3199717_0_0_6"/>
<dbReference type="EMBL" id="AE014075">
    <property type="protein sequence ID" value="AAN79884.1"/>
    <property type="molecule type" value="Genomic_DNA"/>
</dbReference>
<gene>
    <name evidence="1" type="ordered locus">c1415</name>
</gene>
<sequence length="45" mass="5400">MYFIRRRIIIHFEFILEISTGYSRFNNYFKLSHLTTALSGGLLIF</sequence>
<dbReference type="KEGG" id="ecc:c1415"/>
<proteinExistence type="predicted"/>
<accession>A0A0H2V6C5</accession>
<organism evidence="1 2">
    <name type="scientific">Escherichia coli O6:H1 (strain CFT073 / ATCC 700928 / UPEC)</name>
    <dbReference type="NCBI Taxonomy" id="199310"/>
    <lineage>
        <taxon>Bacteria</taxon>
        <taxon>Pseudomonadati</taxon>
        <taxon>Pseudomonadota</taxon>
        <taxon>Gammaproteobacteria</taxon>
        <taxon>Enterobacterales</taxon>
        <taxon>Enterobacteriaceae</taxon>
        <taxon>Escherichia</taxon>
    </lineage>
</organism>
<dbReference type="STRING" id="199310.c1415"/>
<evidence type="ECO:0000313" key="2">
    <source>
        <dbReference type="Proteomes" id="UP000001410"/>
    </source>
</evidence>
<protein>
    <submittedName>
        <fullName evidence="1">Uncharacterized protein</fullName>
    </submittedName>
</protein>
<dbReference type="Proteomes" id="UP000001410">
    <property type="component" value="Chromosome"/>
</dbReference>
<reference evidence="1 2" key="1">
    <citation type="journal article" date="2002" name="Proc. Natl. Acad. Sci. U.S.A.">
        <title>Extensive mosaic structure revealed by the complete genome sequence of uropathogenic Escherichia coli.</title>
        <authorList>
            <person name="Welch R.A."/>
            <person name="Burland V."/>
            <person name="Plunkett G.III."/>
            <person name="Redford P."/>
            <person name="Roesch P."/>
            <person name="Rasko D."/>
            <person name="Buckles E.L."/>
            <person name="Liou S.R."/>
            <person name="Boutin A."/>
            <person name="Hackett J."/>
            <person name="Stroud D."/>
            <person name="Mayhew G.F."/>
            <person name="Rose D.J."/>
            <person name="Zhou S."/>
            <person name="Schwartz D.C."/>
            <person name="Perna N.T."/>
            <person name="Mobley H.L."/>
            <person name="Donnenberg M.S."/>
            <person name="Blattner F.R."/>
        </authorList>
    </citation>
    <scope>NUCLEOTIDE SEQUENCE [LARGE SCALE GENOMIC DNA]</scope>
    <source>
        <strain evidence="2">CFT073 / ATCC 700928 / UPEC</strain>
    </source>
</reference>